<organism evidence="4">
    <name type="scientific">Salvia splendens</name>
    <name type="common">Scarlet sage</name>
    <dbReference type="NCBI Taxonomy" id="180675"/>
    <lineage>
        <taxon>Eukaryota</taxon>
        <taxon>Viridiplantae</taxon>
        <taxon>Streptophyta</taxon>
        <taxon>Embryophyta</taxon>
        <taxon>Tracheophyta</taxon>
        <taxon>Spermatophyta</taxon>
        <taxon>Magnoliopsida</taxon>
        <taxon>eudicotyledons</taxon>
        <taxon>Gunneridae</taxon>
        <taxon>Pentapetalae</taxon>
        <taxon>asterids</taxon>
        <taxon>lamiids</taxon>
        <taxon>Lamiales</taxon>
        <taxon>Lamiaceae</taxon>
        <taxon>Nepetoideae</taxon>
        <taxon>Mentheae</taxon>
        <taxon>Salviinae</taxon>
        <taxon>Salvia</taxon>
        <taxon>Salvia subgen. Calosphace</taxon>
        <taxon>core Calosphace</taxon>
    </lineage>
</organism>
<evidence type="ECO:0000256" key="2">
    <source>
        <dbReference type="SAM" id="MobiDB-lite"/>
    </source>
</evidence>
<protein>
    <recommendedName>
        <fullName evidence="3">X8 domain-containing protein</fullName>
    </recommendedName>
</protein>
<keyword evidence="1" id="KW-0732">Signal</keyword>
<dbReference type="InterPro" id="IPR044788">
    <property type="entry name" value="X8_dom_prot"/>
</dbReference>
<feature type="domain" description="X8" evidence="3">
    <location>
        <begin position="4"/>
        <end position="82"/>
    </location>
</feature>
<sequence>MQPFACATQGCATSCCRTIDYACSEISQTGNCYNPNSLQDHCNYVVNSLYHKKSHLGTTCNFKGAAALSQNITNAMLGACVYQSTPSAGGGNTTTTPGGVGQGTTIPGRSLGPPTGTTPSGGQGTTIPSGSLDPMAGTTPIPGRSLGPTAHMIYTGVNDKSASCVTLITLAASSVEAYCVCQSGLSESVLQKTLDYACGNGADCSAILPTGRCYNPNTLQDHCSYAVNSYYQLKSQLGATCDFQGAAALSQSAPFSACGSQATPRTGGSGGLDPGVGVVYAYSGPKNNSATLISSAIMLLVSLFLSLEISRVA</sequence>
<evidence type="ECO:0000259" key="3">
    <source>
        <dbReference type="SMART" id="SM00768"/>
    </source>
</evidence>
<dbReference type="PANTHER" id="PTHR31044:SF60">
    <property type="entry name" value="PLASMODESMATA CALLOSE-BINDING PROTEIN 4"/>
    <property type="match status" value="1"/>
</dbReference>
<evidence type="ECO:0000313" key="5">
    <source>
        <dbReference type="Proteomes" id="UP000298416"/>
    </source>
</evidence>
<comment type="caution">
    <text evidence="4">The sequence shown here is derived from an EMBL/GenBank/DDBJ whole genome shotgun (WGS) entry which is preliminary data.</text>
</comment>
<keyword evidence="5" id="KW-1185">Reference proteome</keyword>
<dbReference type="Proteomes" id="UP000298416">
    <property type="component" value="Unassembled WGS sequence"/>
</dbReference>
<feature type="compositionally biased region" description="Low complexity" evidence="2">
    <location>
        <begin position="103"/>
        <end position="118"/>
    </location>
</feature>
<dbReference type="SMART" id="SM00768">
    <property type="entry name" value="X8"/>
    <property type="match status" value="2"/>
</dbReference>
<evidence type="ECO:0000256" key="1">
    <source>
        <dbReference type="ARBA" id="ARBA00022729"/>
    </source>
</evidence>
<evidence type="ECO:0000313" key="4">
    <source>
        <dbReference type="EMBL" id="KAG6396589.1"/>
    </source>
</evidence>
<dbReference type="Pfam" id="PF07983">
    <property type="entry name" value="X8"/>
    <property type="match status" value="2"/>
</dbReference>
<dbReference type="AlphaFoldDB" id="A0A8X8WLE6"/>
<proteinExistence type="predicted"/>
<gene>
    <name evidence="4" type="ORF">SASPL_142741</name>
</gene>
<dbReference type="EMBL" id="PNBA02000016">
    <property type="protein sequence ID" value="KAG6396589.1"/>
    <property type="molecule type" value="Genomic_DNA"/>
</dbReference>
<dbReference type="Gene3D" id="1.20.58.1040">
    <property type="match status" value="1"/>
</dbReference>
<dbReference type="GO" id="GO:0009506">
    <property type="term" value="C:plasmodesma"/>
    <property type="evidence" value="ECO:0007669"/>
    <property type="project" value="UniProtKB-ARBA"/>
</dbReference>
<feature type="region of interest" description="Disordered" evidence="2">
    <location>
        <begin position="91"/>
        <end position="142"/>
    </location>
</feature>
<name>A0A8X8WLE6_SALSN</name>
<dbReference type="InterPro" id="IPR012946">
    <property type="entry name" value="X8"/>
</dbReference>
<feature type="compositionally biased region" description="Gly residues" evidence="2">
    <location>
        <begin position="91"/>
        <end position="102"/>
    </location>
</feature>
<feature type="domain" description="X8" evidence="3">
    <location>
        <begin position="177"/>
        <end position="260"/>
    </location>
</feature>
<accession>A0A8X8WLE6</accession>
<reference evidence="4" key="2">
    <citation type="submission" date="2020-08" db="EMBL/GenBank/DDBJ databases">
        <title>Plant Genome Project.</title>
        <authorList>
            <person name="Zhang R.-G."/>
        </authorList>
    </citation>
    <scope>NUCLEOTIDE SEQUENCE</scope>
    <source>
        <strain evidence="4">Huo1</strain>
        <tissue evidence="4">Leaf</tissue>
    </source>
</reference>
<dbReference type="PANTHER" id="PTHR31044">
    <property type="entry name" value="BETA-1,3 GLUCANASE"/>
    <property type="match status" value="1"/>
</dbReference>
<reference evidence="4" key="1">
    <citation type="submission" date="2018-01" db="EMBL/GenBank/DDBJ databases">
        <authorList>
            <person name="Mao J.F."/>
        </authorList>
    </citation>
    <scope>NUCLEOTIDE SEQUENCE</scope>
    <source>
        <strain evidence="4">Huo1</strain>
        <tissue evidence="4">Leaf</tissue>
    </source>
</reference>